<proteinExistence type="predicted"/>
<dbReference type="AlphaFoldDB" id="A0AAD4GDC0"/>
<accession>A0AAD4GDC0</accession>
<evidence type="ECO:0000313" key="2">
    <source>
        <dbReference type="Proteomes" id="UP001194468"/>
    </source>
</evidence>
<protein>
    <submittedName>
        <fullName evidence="1">Uncharacterized protein</fullName>
    </submittedName>
</protein>
<comment type="caution">
    <text evidence="1">The sequence shown here is derived from an EMBL/GenBank/DDBJ whole genome shotgun (WGS) entry which is preliminary data.</text>
</comment>
<organism evidence="1 2">
    <name type="scientific">Boletus edulis BED1</name>
    <dbReference type="NCBI Taxonomy" id="1328754"/>
    <lineage>
        <taxon>Eukaryota</taxon>
        <taxon>Fungi</taxon>
        <taxon>Dikarya</taxon>
        <taxon>Basidiomycota</taxon>
        <taxon>Agaricomycotina</taxon>
        <taxon>Agaricomycetes</taxon>
        <taxon>Agaricomycetidae</taxon>
        <taxon>Boletales</taxon>
        <taxon>Boletineae</taxon>
        <taxon>Boletaceae</taxon>
        <taxon>Boletoideae</taxon>
        <taxon>Boletus</taxon>
    </lineage>
</organism>
<sequence>MDGSQYRPILYFSFAGHALFKLQVISSSEKAGLKLNVFAVEQCCTLQMTFWWDVPSQCSSILAIVSQWKRKGSHSSTTTTLDSRKAVDLTPHGHHHKFGHLGNLGNSFRTRFERLGAISRTHLGISFRARFERLGELRDLEDAISTLRNVVDLTLSWTQFRLYIRPHKPVILDNHGISFRARFKHVEQLSVLEDAISTFRVAVDLTPRGHPHKPAILGNVRITFRDRFEHFGDRNYAIPSLRDTVGLTPHGNPRKPGHLHNLGTAFFSRFERPQELSDLEDVTFTLRDAHLGRLNVLVDAISTLRNTVDLTPHGHPEKSHCLDNIWVSLRARFEQLGELRDLEDRVSTLRHAVDLALMVTVTSPPS</sequence>
<evidence type="ECO:0000313" key="1">
    <source>
        <dbReference type="EMBL" id="KAF8437666.1"/>
    </source>
</evidence>
<gene>
    <name evidence="1" type="ORF">L210DRAFT_3761883</name>
</gene>
<dbReference type="EMBL" id="WHUW01000018">
    <property type="protein sequence ID" value="KAF8437666.1"/>
    <property type="molecule type" value="Genomic_DNA"/>
</dbReference>
<dbReference type="Proteomes" id="UP001194468">
    <property type="component" value="Unassembled WGS sequence"/>
</dbReference>
<name>A0AAD4GDC0_BOLED</name>
<reference evidence="1" key="1">
    <citation type="submission" date="2019-10" db="EMBL/GenBank/DDBJ databases">
        <authorList>
            <consortium name="DOE Joint Genome Institute"/>
            <person name="Kuo A."/>
            <person name="Miyauchi S."/>
            <person name="Kiss E."/>
            <person name="Drula E."/>
            <person name="Kohler A."/>
            <person name="Sanchez-Garcia M."/>
            <person name="Andreopoulos B."/>
            <person name="Barry K.W."/>
            <person name="Bonito G."/>
            <person name="Buee M."/>
            <person name="Carver A."/>
            <person name="Chen C."/>
            <person name="Cichocki N."/>
            <person name="Clum A."/>
            <person name="Culley D."/>
            <person name="Crous P.W."/>
            <person name="Fauchery L."/>
            <person name="Girlanda M."/>
            <person name="Hayes R."/>
            <person name="Keri Z."/>
            <person name="LaButti K."/>
            <person name="Lipzen A."/>
            <person name="Lombard V."/>
            <person name="Magnuson J."/>
            <person name="Maillard F."/>
            <person name="Morin E."/>
            <person name="Murat C."/>
            <person name="Nolan M."/>
            <person name="Ohm R."/>
            <person name="Pangilinan J."/>
            <person name="Pereira M."/>
            <person name="Perotto S."/>
            <person name="Peter M."/>
            <person name="Riley R."/>
            <person name="Sitrit Y."/>
            <person name="Stielow B."/>
            <person name="Szollosi G."/>
            <person name="Zifcakova L."/>
            <person name="Stursova M."/>
            <person name="Spatafora J.W."/>
            <person name="Tedersoo L."/>
            <person name="Vaario L.-M."/>
            <person name="Yamada A."/>
            <person name="Yan M."/>
            <person name="Wang P."/>
            <person name="Xu J."/>
            <person name="Bruns T."/>
            <person name="Baldrian P."/>
            <person name="Vilgalys R."/>
            <person name="Henrissat B."/>
            <person name="Grigoriev I.V."/>
            <person name="Hibbett D."/>
            <person name="Nagy L.G."/>
            <person name="Martin F.M."/>
        </authorList>
    </citation>
    <scope>NUCLEOTIDE SEQUENCE</scope>
    <source>
        <strain evidence="1">BED1</strain>
    </source>
</reference>
<reference evidence="1" key="2">
    <citation type="journal article" date="2020" name="Nat. Commun.">
        <title>Large-scale genome sequencing of mycorrhizal fungi provides insights into the early evolution of symbiotic traits.</title>
        <authorList>
            <person name="Miyauchi S."/>
            <person name="Kiss E."/>
            <person name="Kuo A."/>
            <person name="Drula E."/>
            <person name="Kohler A."/>
            <person name="Sanchez-Garcia M."/>
            <person name="Morin E."/>
            <person name="Andreopoulos B."/>
            <person name="Barry K.W."/>
            <person name="Bonito G."/>
            <person name="Buee M."/>
            <person name="Carver A."/>
            <person name="Chen C."/>
            <person name="Cichocki N."/>
            <person name="Clum A."/>
            <person name="Culley D."/>
            <person name="Crous P.W."/>
            <person name="Fauchery L."/>
            <person name="Girlanda M."/>
            <person name="Hayes R.D."/>
            <person name="Keri Z."/>
            <person name="LaButti K."/>
            <person name="Lipzen A."/>
            <person name="Lombard V."/>
            <person name="Magnuson J."/>
            <person name="Maillard F."/>
            <person name="Murat C."/>
            <person name="Nolan M."/>
            <person name="Ohm R.A."/>
            <person name="Pangilinan J."/>
            <person name="Pereira M.F."/>
            <person name="Perotto S."/>
            <person name="Peter M."/>
            <person name="Pfister S."/>
            <person name="Riley R."/>
            <person name="Sitrit Y."/>
            <person name="Stielow J.B."/>
            <person name="Szollosi G."/>
            <person name="Zifcakova L."/>
            <person name="Stursova M."/>
            <person name="Spatafora J.W."/>
            <person name="Tedersoo L."/>
            <person name="Vaario L.M."/>
            <person name="Yamada A."/>
            <person name="Yan M."/>
            <person name="Wang P."/>
            <person name="Xu J."/>
            <person name="Bruns T."/>
            <person name="Baldrian P."/>
            <person name="Vilgalys R."/>
            <person name="Dunand C."/>
            <person name="Henrissat B."/>
            <person name="Grigoriev I.V."/>
            <person name="Hibbett D."/>
            <person name="Nagy L.G."/>
            <person name="Martin F.M."/>
        </authorList>
    </citation>
    <scope>NUCLEOTIDE SEQUENCE</scope>
    <source>
        <strain evidence="1">BED1</strain>
    </source>
</reference>
<keyword evidence="2" id="KW-1185">Reference proteome</keyword>